<evidence type="ECO:0000313" key="2">
    <source>
        <dbReference type="Proteomes" id="UP000739180"/>
    </source>
</evidence>
<reference evidence="1 2" key="1">
    <citation type="submission" date="2019-05" db="EMBL/GenBank/DDBJ databases">
        <title>Genome of Alcanivorax gelatiniphagus, an oil degrading marine bacteria.</title>
        <authorList>
            <person name="Kwon K.K."/>
        </authorList>
    </citation>
    <scope>NUCLEOTIDE SEQUENCE [LARGE SCALE GENOMIC DNA]</scope>
    <source>
        <strain evidence="1 2">MEBiC 08158</strain>
    </source>
</reference>
<dbReference type="Proteomes" id="UP000739180">
    <property type="component" value="Unassembled WGS sequence"/>
</dbReference>
<dbReference type="EMBL" id="VCQT01000045">
    <property type="protein sequence ID" value="TMW11033.1"/>
    <property type="molecule type" value="Genomic_DNA"/>
</dbReference>
<proteinExistence type="predicted"/>
<protein>
    <recommendedName>
        <fullName evidence="3">Type II toxin-antitoxin system RelE/ParE family toxin</fullName>
    </recommendedName>
</protein>
<accession>A0ABY2XH81</accession>
<gene>
    <name evidence="1" type="ORF">FGS76_17185</name>
</gene>
<name>A0ABY2XH81_9GAMM</name>
<keyword evidence="2" id="KW-1185">Reference proteome</keyword>
<evidence type="ECO:0000313" key="1">
    <source>
        <dbReference type="EMBL" id="TMW11033.1"/>
    </source>
</evidence>
<sequence>MKSARKLPRTAAWYEKEDPGLGGRLVDAFAHAVRLLEEPNPPLTPVGGKAGSRGAKRLLLHHFPFSFITLSRGSTTVVIAFAHHSRKPGYWIDRV</sequence>
<evidence type="ECO:0008006" key="3">
    <source>
        <dbReference type="Google" id="ProtNLM"/>
    </source>
</evidence>
<comment type="caution">
    <text evidence="1">The sequence shown here is derived from an EMBL/GenBank/DDBJ whole genome shotgun (WGS) entry which is preliminary data.</text>
</comment>
<organism evidence="1 2">
    <name type="scientific">Alloalcanivorax gelatiniphagus</name>
    <dbReference type="NCBI Taxonomy" id="1194167"/>
    <lineage>
        <taxon>Bacteria</taxon>
        <taxon>Pseudomonadati</taxon>
        <taxon>Pseudomonadota</taxon>
        <taxon>Gammaproteobacteria</taxon>
        <taxon>Oceanospirillales</taxon>
        <taxon>Alcanivoracaceae</taxon>
        <taxon>Alloalcanivorax</taxon>
    </lineage>
</organism>